<keyword evidence="3" id="KW-1185">Reference proteome</keyword>
<reference evidence="2 3" key="1">
    <citation type="submission" date="2015-05" db="EMBL/GenBank/DDBJ databases">
        <title>Photobacterium galathea sp. nov.</title>
        <authorList>
            <person name="Machado H."/>
            <person name="Gram L."/>
        </authorList>
    </citation>
    <scope>NUCLEOTIDE SEQUENCE [LARGE SCALE GENOMIC DNA]</scope>
    <source>
        <strain evidence="2 3">DSM 22954</strain>
    </source>
</reference>
<dbReference type="RefSeq" id="WP_047883297.1">
    <property type="nucleotide sequence ID" value="NZ_CP071325.1"/>
</dbReference>
<evidence type="ECO:0000313" key="2">
    <source>
        <dbReference type="EMBL" id="KLV11338.1"/>
    </source>
</evidence>
<name>A0A0J1HIA3_9GAMM</name>
<proteinExistence type="predicted"/>
<organism evidence="2 3">
    <name type="scientific">Photobacterium ganghwense</name>
    <dbReference type="NCBI Taxonomy" id="320778"/>
    <lineage>
        <taxon>Bacteria</taxon>
        <taxon>Pseudomonadati</taxon>
        <taxon>Pseudomonadota</taxon>
        <taxon>Gammaproteobacteria</taxon>
        <taxon>Vibrionales</taxon>
        <taxon>Vibrionaceae</taxon>
        <taxon>Photobacterium</taxon>
    </lineage>
</organism>
<protein>
    <recommendedName>
        <fullName evidence="1">SAF domain-containing protein</fullName>
    </recommendedName>
</protein>
<dbReference type="STRING" id="320778.ABT57_00845"/>
<dbReference type="NCBIfam" id="TIGR03177">
    <property type="entry name" value="pilus_cpaB"/>
    <property type="match status" value="1"/>
</dbReference>
<dbReference type="AlphaFoldDB" id="A0A0J1HIA3"/>
<sequence length="370" mass="39347">MSARFVSVTGGSQEKIMQGRSLKIAAAVLLGLAAMVGAYGVHLSQSAGVPMPVTVVAPPVNVIEYAVDLPAGTLIRSEMLRSVEVTNARKEDSRDGSDYLGRRLSQAVMAGTRLHGNQFAVSRPVLDTLEAGYRAYAISANALTVVGGHLQRGDVVDVLFLLRANKESGQNSTARRLLSQVKVLGVGGDSENQTTGSAQGKAQGHKQTGIANTIILAVPEQATPELLLAENTGQLRLALVGTNEHQPVVSINNHDATVRLSTKQNSTDQAGTDLTLTLTPQMSAQPVFQTLALQEPAIESRPFTIAAQGMPASPLVSGNDSSHVVALKTLGEYKEVDIVQEKPAPVKYRYVTPSVEIYQGESRTLVRTRH</sequence>
<feature type="domain" description="SAF" evidence="1">
    <location>
        <begin position="60"/>
        <end position="120"/>
    </location>
</feature>
<dbReference type="InterPro" id="IPR017592">
    <property type="entry name" value="Pilus_assmbl_Flp-typ_CpaB"/>
</dbReference>
<dbReference type="PATRIC" id="fig|320778.3.peg.174"/>
<evidence type="ECO:0000259" key="1">
    <source>
        <dbReference type="SMART" id="SM00858"/>
    </source>
</evidence>
<dbReference type="InterPro" id="IPR031571">
    <property type="entry name" value="RcpC_dom"/>
</dbReference>
<dbReference type="Pfam" id="PF08666">
    <property type="entry name" value="SAF"/>
    <property type="match status" value="1"/>
</dbReference>
<dbReference type="InterPro" id="IPR013974">
    <property type="entry name" value="SAF"/>
</dbReference>
<dbReference type="OrthoDB" id="163768at2"/>
<dbReference type="Pfam" id="PF16976">
    <property type="entry name" value="RcpC"/>
    <property type="match status" value="1"/>
</dbReference>
<dbReference type="EMBL" id="LDOU01000002">
    <property type="protein sequence ID" value="KLV11338.1"/>
    <property type="molecule type" value="Genomic_DNA"/>
</dbReference>
<gene>
    <name evidence="2" type="ORF">ABT57_00845</name>
</gene>
<evidence type="ECO:0000313" key="3">
    <source>
        <dbReference type="Proteomes" id="UP000035909"/>
    </source>
</evidence>
<accession>A0A0J1HIA3</accession>
<comment type="caution">
    <text evidence="2">The sequence shown here is derived from an EMBL/GenBank/DDBJ whole genome shotgun (WGS) entry which is preliminary data.</text>
</comment>
<dbReference type="Proteomes" id="UP000035909">
    <property type="component" value="Unassembled WGS sequence"/>
</dbReference>
<dbReference type="SMART" id="SM00858">
    <property type="entry name" value="SAF"/>
    <property type="match status" value="1"/>
</dbReference>